<name>A0A0A9EN37_ARUDO</name>
<feature type="chain" id="PRO_5002045464" evidence="2">
    <location>
        <begin position="27"/>
        <end position="143"/>
    </location>
</feature>
<dbReference type="EMBL" id="GBRH01197467">
    <property type="protein sequence ID" value="JAE00429.1"/>
    <property type="molecule type" value="Transcribed_RNA"/>
</dbReference>
<protein>
    <submittedName>
        <fullName evidence="3">Uncharacterized protein</fullName>
    </submittedName>
</protein>
<evidence type="ECO:0000256" key="2">
    <source>
        <dbReference type="SAM" id="SignalP"/>
    </source>
</evidence>
<evidence type="ECO:0000256" key="1">
    <source>
        <dbReference type="SAM" id="MobiDB-lite"/>
    </source>
</evidence>
<feature type="region of interest" description="Disordered" evidence="1">
    <location>
        <begin position="49"/>
        <end position="86"/>
    </location>
</feature>
<proteinExistence type="predicted"/>
<organism evidence="3">
    <name type="scientific">Arundo donax</name>
    <name type="common">Giant reed</name>
    <name type="synonym">Donax arundinaceus</name>
    <dbReference type="NCBI Taxonomy" id="35708"/>
    <lineage>
        <taxon>Eukaryota</taxon>
        <taxon>Viridiplantae</taxon>
        <taxon>Streptophyta</taxon>
        <taxon>Embryophyta</taxon>
        <taxon>Tracheophyta</taxon>
        <taxon>Spermatophyta</taxon>
        <taxon>Magnoliopsida</taxon>
        <taxon>Liliopsida</taxon>
        <taxon>Poales</taxon>
        <taxon>Poaceae</taxon>
        <taxon>PACMAD clade</taxon>
        <taxon>Arundinoideae</taxon>
        <taxon>Arundineae</taxon>
        <taxon>Arundo</taxon>
    </lineage>
</organism>
<dbReference type="AlphaFoldDB" id="A0A0A9EN37"/>
<accession>A0A0A9EN37</accession>
<sequence length="143" mass="16367">MTMHTTIGSGWCKICFALLRWCFTEQQYILMPNVNPIRHSFQTVVPFAARSRSASRRPRTRRRPRRRRWPSPRSRRPRAPFRRAPKAPSWAAVVGSAERSSKLSVPSALSMSRQLNHVAPSLFCKTLVTFLCFNVDSGVTKVP</sequence>
<feature type="signal peptide" evidence="2">
    <location>
        <begin position="1"/>
        <end position="26"/>
    </location>
</feature>
<evidence type="ECO:0000313" key="3">
    <source>
        <dbReference type="EMBL" id="JAE00429.1"/>
    </source>
</evidence>
<feature type="compositionally biased region" description="Basic residues" evidence="1">
    <location>
        <begin position="53"/>
        <end position="85"/>
    </location>
</feature>
<reference evidence="3" key="2">
    <citation type="journal article" date="2015" name="Data Brief">
        <title>Shoot transcriptome of the giant reed, Arundo donax.</title>
        <authorList>
            <person name="Barrero R.A."/>
            <person name="Guerrero F.D."/>
            <person name="Moolhuijzen P."/>
            <person name="Goolsby J.A."/>
            <person name="Tidwell J."/>
            <person name="Bellgard S.E."/>
            <person name="Bellgard M.I."/>
        </authorList>
    </citation>
    <scope>NUCLEOTIDE SEQUENCE</scope>
    <source>
        <tissue evidence="3">Shoot tissue taken approximately 20 cm above the soil surface</tissue>
    </source>
</reference>
<keyword evidence="2" id="KW-0732">Signal</keyword>
<reference evidence="3" key="1">
    <citation type="submission" date="2014-09" db="EMBL/GenBank/DDBJ databases">
        <authorList>
            <person name="Magalhaes I.L.F."/>
            <person name="Oliveira U."/>
            <person name="Santos F.R."/>
            <person name="Vidigal T.H.D.A."/>
            <person name="Brescovit A.D."/>
            <person name="Santos A.J."/>
        </authorList>
    </citation>
    <scope>NUCLEOTIDE SEQUENCE</scope>
    <source>
        <tissue evidence="3">Shoot tissue taken approximately 20 cm above the soil surface</tissue>
    </source>
</reference>